<dbReference type="AlphaFoldDB" id="A0A8S9IRK8"/>
<gene>
    <name evidence="2" type="ORF">F2Q68_00019111</name>
    <name evidence="3" type="ORF">F2Q70_00000743</name>
</gene>
<dbReference type="PANTHER" id="PTHR24414">
    <property type="entry name" value="F-BOX/KELCH-REPEAT PROTEIN SKIP4"/>
    <property type="match status" value="1"/>
</dbReference>
<dbReference type="Proteomes" id="UP000712281">
    <property type="component" value="Unassembled WGS sequence"/>
</dbReference>
<dbReference type="InterPro" id="IPR015915">
    <property type="entry name" value="Kelch-typ_b-propeller"/>
</dbReference>
<dbReference type="Gene3D" id="2.120.10.80">
    <property type="entry name" value="Kelch-type beta propeller"/>
    <property type="match status" value="1"/>
</dbReference>
<evidence type="ECO:0000313" key="2">
    <source>
        <dbReference type="EMBL" id="KAF2535348.1"/>
    </source>
</evidence>
<evidence type="ECO:0000313" key="3">
    <source>
        <dbReference type="EMBL" id="KAF2572650.1"/>
    </source>
</evidence>
<sequence length="128" mass="14163">MSVTDDWVCKCLYLDGECLDEEDLVAVGSDIYNIATHLRGGVSILDCISNTWCKAPSMPVELESLSAEVLDRKIYVLGRSYHHQDGSLGSPLLWIGPGLRDGDCWGKLEWYDSVLSVPEFVKVLAVTL</sequence>
<dbReference type="SUPFAM" id="SSF117281">
    <property type="entry name" value="Kelch motif"/>
    <property type="match status" value="1"/>
</dbReference>
<reference evidence="3" key="1">
    <citation type="submission" date="2019-12" db="EMBL/GenBank/DDBJ databases">
        <title>Genome sequencing and annotation of Brassica cretica.</title>
        <authorList>
            <person name="Studholme D.J."/>
            <person name="Sarris P.F."/>
        </authorList>
    </citation>
    <scope>NUCLEOTIDE SEQUENCE</scope>
    <source>
        <strain evidence="2">PFS-001/15</strain>
        <strain evidence="3">PFS-102/07</strain>
        <tissue evidence="3">Leaf</tissue>
    </source>
</reference>
<feature type="domain" description="FKB95-like N-terminal Kelch" evidence="1">
    <location>
        <begin position="22"/>
        <end position="84"/>
    </location>
</feature>
<dbReference type="PANTHER" id="PTHR24414:SF148">
    <property type="entry name" value="F-BOX DOMAIN-CONTAINING PROTEIN"/>
    <property type="match status" value="1"/>
</dbReference>
<dbReference type="InterPro" id="IPR057499">
    <property type="entry name" value="Kelch_FKB95"/>
</dbReference>
<name>A0A8S9IRK8_BRACR</name>
<dbReference type="EMBL" id="QGKW02002228">
    <property type="protein sequence ID" value="KAF2535348.1"/>
    <property type="molecule type" value="Genomic_DNA"/>
</dbReference>
<dbReference type="Pfam" id="PF25210">
    <property type="entry name" value="Kelch_FKB95"/>
    <property type="match status" value="1"/>
</dbReference>
<evidence type="ECO:0000259" key="1">
    <source>
        <dbReference type="Pfam" id="PF25210"/>
    </source>
</evidence>
<protein>
    <recommendedName>
        <fullName evidence="1">FKB95-like N-terminal Kelch domain-containing protein</fullName>
    </recommendedName>
</protein>
<dbReference type="EMBL" id="QGKY02001015">
    <property type="protein sequence ID" value="KAF2572650.1"/>
    <property type="molecule type" value="Genomic_DNA"/>
</dbReference>
<accession>A0A8S9IRK8</accession>
<comment type="caution">
    <text evidence="3">The sequence shown here is derived from an EMBL/GenBank/DDBJ whole genome shotgun (WGS) entry which is preliminary data.</text>
</comment>
<organism evidence="3">
    <name type="scientific">Brassica cretica</name>
    <name type="common">Mustard</name>
    <dbReference type="NCBI Taxonomy" id="69181"/>
    <lineage>
        <taxon>Eukaryota</taxon>
        <taxon>Viridiplantae</taxon>
        <taxon>Streptophyta</taxon>
        <taxon>Embryophyta</taxon>
        <taxon>Tracheophyta</taxon>
        <taxon>Spermatophyta</taxon>
        <taxon>Magnoliopsida</taxon>
        <taxon>eudicotyledons</taxon>
        <taxon>Gunneridae</taxon>
        <taxon>Pentapetalae</taxon>
        <taxon>rosids</taxon>
        <taxon>malvids</taxon>
        <taxon>Brassicales</taxon>
        <taxon>Brassicaceae</taxon>
        <taxon>Brassiceae</taxon>
        <taxon>Brassica</taxon>
    </lineage>
</organism>
<proteinExistence type="predicted"/>
<dbReference type="InterPro" id="IPR050354">
    <property type="entry name" value="F-box/kelch-repeat_ARATH"/>
</dbReference>
<dbReference type="OrthoDB" id="10442444at2759"/>